<evidence type="ECO:0000256" key="6">
    <source>
        <dbReference type="SAM" id="Phobius"/>
    </source>
</evidence>
<keyword evidence="4 6" id="KW-1133">Transmembrane helix</keyword>
<protein>
    <submittedName>
        <fullName evidence="7">1,4-dihydroxy-2-naphthoate octaprenyltransferase</fullName>
    </submittedName>
</protein>
<dbReference type="OrthoDB" id="5289459at2"/>
<dbReference type="GO" id="GO:0009234">
    <property type="term" value="P:menaquinone biosynthetic process"/>
    <property type="evidence" value="ECO:0007669"/>
    <property type="project" value="TreeGrafter"/>
</dbReference>
<dbReference type="InterPro" id="IPR000537">
    <property type="entry name" value="UbiA_prenyltransferase"/>
</dbReference>
<dbReference type="Proteomes" id="UP000075391">
    <property type="component" value="Unassembled WGS sequence"/>
</dbReference>
<feature type="transmembrane region" description="Helical" evidence="6">
    <location>
        <begin position="152"/>
        <end position="185"/>
    </location>
</feature>
<evidence type="ECO:0000256" key="2">
    <source>
        <dbReference type="ARBA" id="ARBA00022679"/>
    </source>
</evidence>
<reference evidence="7 8" key="1">
    <citation type="submission" date="2016-03" db="EMBL/GenBank/DDBJ databases">
        <authorList>
            <person name="Ploux O."/>
        </authorList>
    </citation>
    <scope>NUCLEOTIDE SEQUENCE [LARGE SCALE GENOMIC DNA]</scope>
    <source>
        <strain evidence="7 8">BER2</strain>
    </source>
</reference>
<feature type="transmembrane region" description="Helical" evidence="6">
    <location>
        <begin position="197"/>
        <end position="215"/>
    </location>
</feature>
<dbReference type="Pfam" id="PF01040">
    <property type="entry name" value="UbiA"/>
    <property type="match status" value="1"/>
</dbReference>
<feature type="transmembrane region" description="Helical" evidence="6">
    <location>
        <begin position="296"/>
        <end position="314"/>
    </location>
</feature>
<feature type="transmembrane region" description="Helical" evidence="6">
    <location>
        <begin position="95"/>
        <end position="113"/>
    </location>
</feature>
<keyword evidence="5 6" id="KW-0472">Membrane</keyword>
<dbReference type="RefSeq" id="WP_063243645.1">
    <property type="nucleotide sequence ID" value="NZ_LUKF01000014.1"/>
</dbReference>
<keyword evidence="2 7" id="KW-0808">Transferase</keyword>
<dbReference type="EMBL" id="LUKF01000014">
    <property type="protein sequence ID" value="KYG63282.1"/>
    <property type="molecule type" value="Genomic_DNA"/>
</dbReference>
<dbReference type="PANTHER" id="PTHR13929">
    <property type="entry name" value="1,4-DIHYDROXY-2-NAPHTHOATE OCTAPRENYLTRANSFERASE"/>
    <property type="match status" value="1"/>
</dbReference>
<feature type="transmembrane region" description="Helical" evidence="6">
    <location>
        <begin position="66"/>
        <end position="83"/>
    </location>
</feature>
<feature type="transmembrane region" description="Helical" evidence="6">
    <location>
        <begin position="335"/>
        <end position="354"/>
    </location>
</feature>
<evidence type="ECO:0000256" key="4">
    <source>
        <dbReference type="ARBA" id="ARBA00022989"/>
    </source>
</evidence>
<sequence length="355" mass="40111">MSELITLSKNSPEFESYLLGTFSKTQRALPVQTLNVNSASETVTFRVLPIESIKKPSSLTVLLQTFKARSFLLILAPLFLVLTKNIAYRTVVDPLTTAIATIGVLLAFIAVNLRNDYMDHMKGVDRVLERSGSRSIQNGWVTAFQVKNYSTVLLSLAILCALPIIFAFPEVAGVIFLSLIIGLWAQFKKQNSFKYQIGGEFALFLMLGPLLTVGYQLAMGAGFDWESVWLGCLWGWLVLFVVQLKNFMNIFPSAQAGFTNTVNWLGFDKSRRLLAVWWILFLGFNLLFHVKYAGFYWGFYLSLVLVFLSFSFIYKLKNISSPVGSELRAVFKAGFYLFLITIGLWVFECLWYLGT</sequence>
<feature type="transmembrane region" description="Helical" evidence="6">
    <location>
        <begin position="273"/>
        <end position="290"/>
    </location>
</feature>
<dbReference type="CDD" id="cd13962">
    <property type="entry name" value="PT_UbiA_UBIAD1"/>
    <property type="match status" value="1"/>
</dbReference>
<accession>A0A150WHX2</accession>
<evidence type="ECO:0000256" key="5">
    <source>
        <dbReference type="ARBA" id="ARBA00023136"/>
    </source>
</evidence>
<evidence type="ECO:0000313" key="8">
    <source>
        <dbReference type="Proteomes" id="UP000075391"/>
    </source>
</evidence>
<dbReference type="GO" id="GO:0042371">
    <property type="term" value="P:vitamin K biosynthetic process"/>
    <property type="evidence" value="ECO:0007669"/>
    <property type="project" value="TreeGrafter"/>
</dbReference>
<gene>
    <name evidence="7" type="ORF">AZI85_04420</name>
</gene>
<proteinExistence type="predicted"/>
<feature type="transmembrane region" description="Helical" evidence="6">
    <location>
        <begin position="227"/>
        <end position="244"/>
    </location>
</feature>
<dbReference type="GO" id="GO:0004659">
    <property type="term" value="F:prenyltransferase activity"/>
    <property type="evidence" value="ECO:0007669"/>
    <property type="project" value="InterPro"/>
</dbReference>
<dbReference type="PANTHER" id="PTHR13929:SF0">
    <property type="entry name" value="UBIA PRENYLTRANSFERASE DOMAIN-CONTAINING PROTEIN 1"/>
    <property type="match status" value="1"/>
</dbReference>
<name>A0A150WHX2_BDEBC</name>
<evidence type="ECO:0000313" key="7">
    <source>
        <dbReference type="EMBL" id="KYG63282.1"/>
    </source>
</evidence>
<organism evidence="7 8">
    <name type="scientific">Bdellovibrio bacteriovorus</name>
    <dbReference type="NCBI Taxonomy" id="959"/>
    <lineage>
        <taxon>Bacteria</taxon>
        <taxon>Pseudomonadati</taxon>
        <taxon>Bdellovibrionota</taxon>
        <taxon>Bdellovibrionia</taxon>
        <taxon>Bdellovibrionales</taxon>
        <taxon>Pseudobdellovibrionaceae</taxon>
        <taxon>Bdellovibrio</taxon>
    </lineage>
</organism>
<evidence type="ECO:0000256" key="1">
    <source>
        <dbReference type="ARBA" id="ARBA00004141"/>
    </source>
</evidence>
<dbReference type="InterPro" id="IPR026046">
    <property type="entry name" value="UBIAD1"/>
</dbReference>
<keyword evidence="3 6" id="KW-0812">Transmembrane</keyword>
<dbReference type="GO" id="GO:0016020">
    <property type="term" value="C:membrane"/>
    <property type="evidence" value="ECO:0007669"/>
    <property type="project" value="UniProtKB-SubCell"/>
</dbReference>
<comment type="caution">
    <text evidence="7">The sequence shown here is derived from an EMBL/GenBank/DDBJ whole genome shotgun (WGS) entry which is preliminary data.</text>
</comment>
<evidence type="ECO:0000256" key="3">
    <source>
        <dbReference type="ARBA" id="ARBA00022692"/>
    </source>
</evidence>
<dbReference type="AlphaFoldDB" id="A0A150WHX2"/>
<comment type="subcellular location">
    <subcellularLocation>
        <location evidence="1">Membrane</location>
        <topology evidence="1">Multi-pass membrane protein</topology>
    </subcellularLocation>
</comment>